<protein>
    <submittedName>
        <fullName evidence="2">Uncharacterized protein</fullName>
    </submittedName>
</protein>
<dbReference type="EMBL" id="MU004243">
    <property type="protein sequence ID" value="KAF2664376.1"/>
    <property type="molecule type" value="Genomic_DNA"/>
</dbReference>
<keyword evidence="3" id="KW-1185">Reference proteome</keyword>
<name>A0A6A6TY68_9PEZI</name>
<proteinExistence type="predicted"/>
<evidence type="ECO:0000256" key="1">
    <source>
        <dbReference type="SAM" id="MobiDB-lite"/>
    </source>
</evidence>
<reference evidence="2" key="1">
    <citation type="journal article" date="2020" name="Stud. Mycol.">
        <title>101 Dothideomycetes genomes: a test case for predicting lifestyles and emergence of pathogens.</title>
        <authorList>
            <person name="Haridas S."/>
            <person name="Albert R."/>
            <person name="Binder M."/>
            <person name="Bloem J."/>
            <person name="Labutti K."/>
            <person name="Salamov A."/>
            <person name="Andreopoulos B."/>
            <person name="Baker S."/>
            <person name="Barry K."/>
            <person name="Bills G."/>
            <person name="Bluhm B."/>
            <person name="Cannon C."/>
            <person name="Castanera R."/>
            <person name="Culley D."/>
            <person name="Daum C."/>
            <person name="Ezra D."/>
            <person name="Gonzalez J."/>
            <person name="Henrissat B."/>
            <person name="Kuo A."/>
            <person name="Liang C."/>
            <person name="Lipzen A."/>
            <person name="Lutzoni F."/>
            <person name="Magnuson J."/>
            <person name="Mondo S."/>
            <person name="Nolan M."/>
            <person name="Ohm R."/>
            <person name="Pangilinan J."/>
            <person name="Park H.-J."/>
            <person name="Ramirez L."/>
            <person name="Alfaro M."/>
            <person name="Sun H."/>
            <person name="Tritt A."/>
            <person name="Yoshinaga Y."/>
            <person name="Zwiers L.-H."/>
            <person name="Turgeon B."/>
            <person name="Goodwin S."/>
            <person name="Spatafora J."/>
            <person name="Crous P."/>
            <person name="Grigoriev I."/>
        </authorList>
    </citation>
    <scope>NUCLEOTIDE SEQUENCE</scope>
    <source>
        <strain evidence="2">CBS 115976</strain>
    </source>
</reference>
<evidence type="ECO:0000313" key="3">
    <source>
        <dbReference type="Proteomes" id="UP000799302"/>
    </source>
</evidence>
<organism evidence="2 3">
    <name type="scientific">Microthyrium microscopicum</name>
    <dbReference type="NCBI Taxonomy" id="703497"/>
    <lineage>
        <taxon>Eukaryota</taxon>
        <taxon>Fungi</taxon>
        <taxon>Dikarya</taxon>
        <taxon>Ascomycota</taxon>
        <taxon>Pezizomycotina</taxon>
        <taxon>Dothideomycetes</taxon>
        <taxon>Dothideomycetes incertae sedis</taxon>
        <taxon>Microthyriales</taxon>
        <taxon>Microthyriaceae</taxon>
        <taxon>Microthyrium</taxon>
    </lineage>
</organism>
<dbReference type="Proteomes" id="UP000799302">
    <property type="component" value="Unassembled WGS sequence"/>
</dbReference>
<dbReference type="AlphaFoldDB" id="A0A6A6TY68"/>
<evidence type="ECO:0000313" key="2">
    <source>
        <dbReference type="EMBL" id="KAF2664376.1"/>
    </source>
</evidence>
<accession>A0A6A6TY68</accession>
<gene>
    <name evidence="2" type="ORF">BT63DRAFT_107105</name>
</gene>
<sequence length="168" mass="18718">MHSLVQPSSLVDPPTSGTILLSRLLPVLDQLSEDPSMLSTMFKPGAAIINNATPPQHPDPPQDVDDVGKRKRGIRATLLKEIRREIRRVYDIEIDNEHRIVLYDSKNTYTFIVPEGVDGDAVMCEAGAAELERVPEGVEAGVGGWWVTEYRSWHDAQVIKHKRAELGL</sequence>
<feature type="region of interest" description="Disordered" evidence="1">
    <location>
        <begin position="48"/>
        <end position="67"/>
    </location>
</feature>